<dbReference type="Pfam" id="PF02151">
    <property type="entry name" value="UVR"/>
    <property type="match status" value="1"/>
</dbReference>
<dbReference type="PANTHER" id="PTHR38430:SF1">
    <property type="entry name" value="PROTEIN-ARGININE KINASE ACTIVATOR PROTEIN"/>
    <property type="match status" value="1"/>
</dbReference>
<reference evidence="4 5" key="1">
    <citation type="submission" date="2019-08" db="EMBL/GenBank/DDBJ databases">
        <title>Deep-cultivation of Planctomycetes and their phenomic and genomic characterization uncovers novel biology.</title>
        <authorList>
            <person name="Wiegand S."/>
            <person name="Jogler M."/>
            <person name="Boedeker C."/>
            <person name="Pinto D."/>
            <person name="Vollmers J."/>
            <person name="Rivas-Marin E."/>
            <person name="Kohn T."/>
            <person name="Peeters S.H."/>
            <person name="Heuer A."/>
            <person name="Rast P."/>
            <person name="Oberbeckmann S."/>
            <person name="Bunk B."/>
            <person name="Jeske O."/>
            <person name="Meyerdierks A."/>
            <person name="Storesund J.E."/>
            <person name="Kallscheuer N."/>
            <person name="Luecker S."/>
            <person name="Lage O.M."/>
            <person name="Pohl T."/>
            <person name="Merkel B.J."/>
            <person name="Hornburger P."/>
            <person name="Mueller R.-W."/>
            <person name="Bruemmer F."/>
            <person name="Labrenz M."/>
            <person name="Spormann A.M."/>
            <person name="Op den Camp H."/>
            <person name="Overmann J."/>
            <person name="Amann R."/>
            <person name="Jetten M.S.M."/>
            <person name="Mascher T."/>
            <person name="Medema M.H."/>
            <person name="Devos D.P."/>
            <person name="Kaster A.-K."/>
            <person name="Ovreas L."/>
            <person name="Rohde M."/>
            <person name="Galperin M.Y."/>
            <person name="Jogler C."/>
        </authorList>
    </citation>
    <scope>NUCLEOTIDE SEQUENCE [LARGE SCALE GENOMIC DNA]</scope>
    <source>
        <strain evidence="4 5">Pr1d</strain>
    </source>
</reference>
<feature type="domain" description="UVR" evidence="3">
    <location>
        <begin position="133"/>
        <end position="168"/>
    </location>
</feature>
<evidence type="ECO:0000259" key="3">
    <source>
        <dbReference type="PROSITE" id="PS50151"/>
    </source>
</evidence>
<proteinExistence type="predicted"/>
<dbReference type="PROSITE" id="PS50151">
    <property type="entry name" value="UVR"/>
    <property type="match status" value="1"/>
</dbReference>
<evidence type="ECO:0000313" key="4">
    <source>
        <dbReference type="EMBL" id="QEG32757.1"/>
    </source>
</evidence>
<sequence length="182" mass="20711">MLKCQKCDRQATFHITDLIDGKPKELHLCEDCAQNFLTPSEEDTSDVMPAMAGLLAQHLAVGETADQLARLDQMRCPVCSITFLEFRKQGRLGCPHDYEFFADELEPLLMNIHDQTHHIGKVPKRCPKGADQQTQLIRLRREMKEAISSENYERASQIRDEIRAIETQAQSPENGGEKEESD</sequence>
<protein>
    <submittedName>
        <fullName evidence="4">UvrB/uvrC motif protein</fullName>
    </submittedName>
</protein>
<organism evidence="4 5">
    <name type="scientific">Bythopirellula goksoeyrii</name>
    <dbReference type="NCBI Taxonomy" id="1400387"/>
    <lineage>
        <taxon>Bacteria</taxon>
        <taxon>Pseudomonadati</taxon>
        <taxon>Planctomycetota</taxon>
        <taxon>Planctomycetia</taxon>
        <taxon>Pirellulales</taxon>
        <taxon>Lacipirellulaceae</taxon>
        <taxon>Bythopirellula</taxon>
    </lineage>
</organism>
<evidence type="ECO:0000256" key="2">
    <source>
        <dbReference type="SAM" id="MobiDB-lite"/>
    </source>
</evidence>
<dbReference type="GO" id="GO:1990169">
    <property type="term" value="P:stress response to copper ion"/>
    <property type="evidence" value="ECO:0007669"/>
    <property type="project" value="TreeGrafter"/>
</dbReference>
<dbReference type="Proteomes" id="UP000323917">
    <property type="component" value="Chromosome"/>
</dbReference>
<gene>
    <name evidence="4" type="ORF">Pr1d_00170</name>
</gene>
<dbReference type="InterPro" id="IPR036876">
    <property type="entry name" value="UVR_dom_sf"/>
</dbReference>
<dbReference type="InterPro" id="IPR001943">
    <property type="entry name" value="UVR_dom"/>
</dbReference>
<evidence type="ECO:0000313" key="5">
    <source>
        <dbReference type="Proteomes" id="UP000323917"/>
    </source>
</evidence>
<keyword evidence="1" id="KW-0742">SOS response</keyword>
<keyword evidence="5" id="KW-1185">Reference proteome</keyword>
<feature type="compositionally biased region" description="Basic and acidic residues" evidence="2">
    <location>
        <begin position="148"/>
        <end position="164"/>
    </location>
</feature>
<dbReference type="Gene3D" id="4.10.860.10">
    <property type="entry name" value="UVR domain"/>
    <property type="match status" value="1"/>
</dbReference>
<feature type="region of interest" description="Disordered" evidence="2">
    <location>
        <begin position="148"/>
        <end position="182"/>
    </location>
</feature>
<dbReference type="GO" id="GO:0008270">
    <property type="term" value="F:zinc ion binding"/>
    <property type="evidence" value="ECO:0007669"/>
    <property type="project" value="TreeGrafter"/>
</dbReference>
<dbReference type="GO" id="GO:0005507">
    <property type="term" value="F:copper ion binding"/>
    <property type="evidence" value="ECO:0007669"/>
    <property type="project" value="TreeGrafter"/>
</dbReference>
<dbReference type="AlphaFoldDB" id="A0A5B9Q119"/>
<evidence type="ECO:0000256" key="1">
    <source>
        <dbReference type="ARBA" id="ARBA00023236"/>
    </source>
</evidence>
<dbReference type="KEGG" id="bgok:Pr1d_00170"/>
<dbReference type="GO" id="GO:1990170">
    <property type="term" value="P:stress response to cadmium ion"/>
    <property type="evidence" value="ECO:0007669"/>
    <property type="project" value="TreeGrafter"/>
</dbReference>
<dbReference type="InterPro" id="IPR025542">
    <property type="entry name" value="YacH"/>
</dbReference>
<dbReference type="GO" id="GO:0046870">
    <property type="term" value="F:cadmium ion binding"/>
    <property type="evidence" value="ECO:0007669"/>
    <property type="project" value="TreeGrafter"/>
</dbReference>
<dbReference type="EMBL" id="CP042913">
    <property type="protein sequence ID" value="QEG32757.1"/>
    <property type="molecule type" value="Genomic_DNA"/>
</dbReference>
<dbReference type="GO" id="GO:0050897">
    <property type="term" value="F:cobalt ion binding"/>
    <property type="evidence" value="ECO:0007669"/>
    <property type="project" value="TreeGrafter"/>
</dbReference>
<dbReference type="PIRSF" id="PIRSF015034">
    <property type="entry name" value="YacH"/>
    <property type="match status" value="1"/>
</dbReference>
<dbReference type="SUPFAM" id="SSF46600">
    <property type="entry name" value="C-terminal UvrC-binding domain of UvrB"/>
    <property type="match status" value="1"/>
</dbReference>
<name>A0A5B9Q119_9BACT</name>
<dbReference type="PANTHER" id="PTHR38430">
    <property type="entry name" value="PROTEIN-ARGININE KINASE ACTIVATOR PROTEIN"/>
    <property type="match status" value="1"/>
</dbReference>
<accession>A0A5B9Q119</accession>
<keyword evidence="1" id="KW-0227">DNA damage</keyword>
<dbReference type="GO" id="GO:0009432">
    <property type="term" value="P:SOS response"/>
    <property type="evidence" value="ECO:0007669"/>
    <property type="project" value="UniProtKB-KW"/>
</dbReference>